<feature type="binding site" evidence="5">
    <location>
        <position position="120"/>
    </location>
    <ligand>
        <name>substrate</name>
    </ligand>
</feature>
<feature type="active site" description="Proton donor" evidence="4">
    <location>
        <position position="62"/>
    </location>
</feature>
<comment type="similarity">
    <text evidence="1">Belongs to the aldo/keto reductase family.</text>
</comment>
<dbReference type="Proteomes" id="UP000092086">
    <property type="component" value="Unassembled WGS sequence"/>
</dbReference>
<dbReference type="GO" id="GO:0016616">
    <property type="term" value="F:oxidoreductase activity, acting on the CH-OH group of donors, NAD or NADP as acceptor"/>
    <property type="evidence" value="ECO:0007669"/>
    <property type="project" value="UniProtKB-ARBA"/>
</dbReference>
<accession>A0ABD6NXE1</accession>
<evidence type="ECO:0000256" key="4">
    <source>
        <dbReference type="PIRSR" id="PIRSR000097-1"/>
    </source>
</evidence>
<comment type="caution">
    <text evidence="8">The sequence shown here is derived from an EMBL/GenBank/DDBJ whole genome shotgun (WGS) entry which is preliminary data.</text>
</comment>
<dbReference type="InterPro" id="IPR023210">
    <property type="entry name" value="NADP_OxRdtase_dom"/>
</dbReference>
<dbReference type="PIRSF" id="PIRSF000097">
    <property type="entry name" value="AKR"/>
    <property type="match status" value="1"/>
</dbReference>
<dbReference type="EMBL" id="LZIT01000326">
    <property type="protein sequence ID" value="OBG28224.1"/>
    <property type="molecule type" value="Genomic_DNA"/>
</dbReference>
<dbReference type="Pfam" id="PF00248">
    <property type="entry name" value="Aldo_ket_red"/>
    <property type="match status" value="1"/>
</dbReference>
<dbReference type="InterPro" id="IPR018170">
    <property type="entry name" value="Aldo/ket_reductase_CS"/>
</dbReference>
<organism evidence="8 9">
    <name type="scientific">Mycobacterium alsense</name>
    <dbReference type="NCBI Taxonomy" id="324058"/>
    <lineage>
        <taxon>Bacteria</taxon>
        <taxon>Bacillati</taxon>
        <taxon>Actinomycetota</taxon>
        <taxon>Actinomycetes</taxon>
        <taxon>Mycobacteriales</taxon>
        <taxon>Mycobacteriaceae</taxon>
        <taxon>Mycobacterium</taxon>
    </lineage>
</organism>
<sequence>MTLTGESGSAGSSAIPSIALNDENTMPVLGVGVADLSEGEAEHAVAAALEIGCRLIDTAAAYGNEAAVGRAIAASGIPRAELFVTTKLATEDHGFSRAQAACTESLERLGLDYVDLYLIHWPAPGQGKYVDAFGGMIQSRGEGHARSIGVSNFTDDHLSTVIDLTFVTPVVNQIELHPLLNQADLRKVNAEHNVVTQSYTPLVLGKLMDNPTVTSVAAEYGKTPAQVLLRWNVQLGNSVIFRSSKAEHIAGNLDIFDFELAGEHMDAINGLNDGTRLRPDPDSYEGS</sequence>
<evidence type="ECO:0000256" key="1">
    <source>
        <dbReference type="ARBA" id="ARBA00007905"/>
    </source>
</evidence>
<name>A0ABD6NXE1_9MYCO</name>
<dbReference type="PANTHER" id="PTHR43827:SF3">
    <property type="entry name" value="NADP-DEPENDENT OXIDOREDUCTASE DOMAIN-CONTAINING PROTEIN"/>
    <property type="match status" value="1"/>
</dbReference>
<dbReference type="AlphaFoldDB" id="A0ABD6NXE1"/>
<dbReference type="PRINTS" id="PR00069">
    <property type="entry name" value="ALDKETRDTASE"/>
</dbReference>
<dbReference type="InterPro" id="IPR036812">
    <property type="entry name" value="NAD(P)_OxRdtase_dom_sf"/>
</dbReference>
<evidence type="ECO:0000256" key="5">
    <source>
        <dbReference type="PIRSR" id="PIRSR000097-2"/>
    </source>
</evidence>
<evidence type="ECO:0000256" key="3">
    <source>
        <dbReference type="ARBA" id="ARBA00023002"/>
    </source>
</evidence>
<evidence type="ECO:0000256" key="2">
    <source>
        <dbReference type="ARBA" id="ARBA00022857"/>
    </source>
</evidence>
<keyword evidence="3" id="KW-0560">Oxidoreductase</keyword>
<protein>
    <submittedName>
        <fullName evidence="8">2,5-didehydrogluconate reductase A</fullName>
    </submittedName>
</protein>
<dbReference type="InterPro" id="IPR020471">
    <property type="entry name" value="AKR"/>
</dbReference>
<evidence type="ECO:0000313" key="8">
    <source>
        <dbReference type="EMBL" id="OBG28224.1"/>
    </source>
</evidence>
<feature type="site" description="Lowers pKa of active site Tyr" evidence="6">
    <location>
        <position position="87"/>
    </location>
</feature>
<evidence type="ECO:0000256" key="6">
    <source>
        <dbReference type="PIRSR" id="PIRSR000097-3"/>
    </source>
</evidence>
<gene>
    <name evidence="8" type="primary">dkgA</name>
    <name evidence="8" type="ORF">A5672_04115</name>
</gene>
<dbReference type="FunFam" id="3.20.20.100:FF:000002">
    <property type="entry name" value="2,5-diketo-D-gluconic acid reductase A"/>
    <property type="match status" value="1"/>
</dbReference>
<dbReference type="SUPFAM" id="SSF51430">
    <property type="entry name" value="NAD(P)-linked oxidoreductase"/>
    <property type="match status" value="1"/>
</dbReference>
<reference evidence="8 9" key="1">
    <citation type="submission" date="2016-06" db="EMBL/GenBank/DDBJ databases">
        <authorList>
            <person name="Sutton G."/>
            <person name="Brinkac L."/>
            <person name="Sanka R."/>
            <person name="Adams M."/>
            <person name="Lau E."/>
            <person name="Sam S."/>
            <person name="Sreng N."/>
            <person name="Him V."/>
            <person name="Kerleguer A."/>
            <person name="Cheng S."/>
        </authorList>
    </citation>
    <scope>NUCLEOTIDE SEQUENCE [LARGE SCALE GENOMIC DNA]</scope>
    <source>
        <strain evidence="8 9">E2978</strain>
    </source>
</reference>
<evidence type="ECO:0000313" key="9">
    <source>
        <dbReference type="Proteomes" id="UP000092086"/>
    </source>
</evidence>
<dbReference type="PROSITE" id="PS00062">
    <property type="entry name" value="ALDOKETO_REDUCTASE_2"/>
    <property type="match status" value="1"/>
</dbReference>
<evidence type="ECO:0000259" key="7">
    <source>
        <dbReference type="Pfam" id="PF00248"/>
    </source>
</evidence>
<proteinExistence type="inferred from homology"/>
<dbReference type="CDD" id="cd19134">
    <property type="entry name" value="AKR_AKR5H1"/>
    <property type="match status" value="1"/>
</dbReference>
<dbReference type="PANTHER" id="PTHR43827">
    <property type="entry name" value="2,5-DIKETO-D-GLUCONIC ACID REDUCTASE"/>
    <property type="match status" value="1"/>
</dbReference>
<keyword evidence="2" id="KW-0521">NADP</keyword>
<dbReference type="Gene3D" id="3.20.20.100">
    <property type="entry name" value="NADP-dependent oxidoreductase domain"/>
    <property type="match status" value="1"/>
</dbReference>
<feature type="domain" description="NADP-dependent oxidoreductase" evidence="7">
    <location>
        <begin position="36"/>
        <end position="272"/>
    </location>
</feature>